<dbReference type="GO" id="GO:0032259">
    <property type="term" value="P:methylation"/>
    <property type="evidence" value="ECO:0007669"/>
    <property type="project" value="UniProtKB-KW"/>
</dbReference>
<keyword evidence="1" id="KW-0808">Transferase</keyword>
<gene>
    <name evidence="1" type="ORF">MNBD_GAMMA25-563</name>
</gene>
<dbReference type="GO" id="GO:0008168">
    <property type="term" value="F:methyltransferase activity"/>
    <property type="evidence" value="ECO:0007669"/>
    <property type="project" value="UniProtKB-KW"/>
</dbReference>
<dbReference type="SUPFAM" id="SSF53335">
    <property type="entry name" value="S-adenosyl-L-methionine-dependent methyltransferases"/>
    <property type="match status" value="1"/>
</dbReference>
<dbReference type="InterPro" id="IPR029063">
    <property type="entry name" value="SAM-dependent_MTases_sf"/>
</dbReference>
<dbReference type="Pfam" id="PF06080">
    <property type="entry name" value="DUF938"/>
    <property type="match status" value="1"/>
</dbReference>
<name>A0A3B1AR12_9ZZZZ</name>
<proteinExistence type="predicted"/>
<dbReference type="InterPro" id="IPR010342">
    <property type="entry name" value="DUF938"/>
</dbReference>
<organism evidence="1">
    <name type="scientific">hydrothermal vent metagenome</name>
    <dbReference type="NCBI Taxonomy" id="652676"/>
    <lineage>
        <taxon>unclassified sequences</taxon>
        <taxon>metagenomes</taxon>
        <taxon>ecological metagenomes</taxon>
    </lineage>
</organism>
<protein>
    <submittedName>
        <fullName evidence="1">SAM-dependent methyltransferase</fullName>
    </submittedName>
</protein>
<keyword evidence="1" id="KW-0489">Methyltransferase</keyword>
<dbReference type="PANTHER" id="PTHR20974:SF0">
    <property type="entry name" value="UPF0585 PROTEIN CG18661"/>
    <property type="match status" value="1"/>
</dbReference>
<dbReference type="PANTHER" id="PTHR20974">
    <property type="entry name" value="UPF0585 PROTEIN CG18661"/>
    <property type="match status" value="1"/>
</dbReference>
<evidence type="ECO:0000313" key="1">
    <source>
        <dbReference type="EMBL" id="VAX08416.1"/>
    </source>
</evidence>
<sequence>MKNHNHDIGDMKPFAESCEQNKDPILSVLKEQLEGVSRVLEIASGTGQHAVYFARHLSYLHWQTSDVRDNHRGIQQWIDEASLSNLGSPLELDVSQSQWPELEVDAVFSANSVHIMAWACVQKMFAGVAQILKPQGLLCVYGPFNYAGDYTSKSNEQFDLWLKARDSLSGIRDYEKLVELGRQHELRLVQDFEMPANNRILIWQKTQVVEF</sequence>
<dbReference type="AlphaFoldDB" id="A0A3B1AR12"/>
<dbReference type="Gene3D" id="3.40.50.150">
    <property type="entry name" value="Vaccinia Virus protein VP39"/>
    <property type="match status" value="1"/>
</dbReference>
<accession>A0A3B1AR12</accession>
<reference evidence="1" key="1">
    <citation type="submission" date="2018-06" db="EMBL/GenBank/DDBJ databases">
        <authorList>
            <person name="Zhirakovskaya E."/>
        </authorList>
    </citation>
    <scope>NUCLEOTIDE SEQUENCE</scope>
</reference>
<dbReference type="EMBL" id="UOFY01000027">
    <property type="protein sequence ID" value="VAX08416.1"/>
    <property type="molecule type" value="Genomic_DNA"/>
</dbReference>